<sequence>MKGMKQEEPDNTTQHQRFRDQVTFTVSCFDDDLAASKAASKAVEAGAGDEMQRQHGPTSNTVNTCVSIVIDPVEEEQIGHLDELNEQIKSLDHPTTPDSGSSSRCDADVRVRFALSFARVLVYRMRSEETFLFIDPESEDPFVNPEIKLQSILVR</sequence>
<dbReference type="EnsemblMetazoa" id="SMAR009569-RA">
    <property type="protein sequence ID" value="SMAR009569-PA"/>
    <property type="gene ID" value="SMAR009569"/>
</dbReference>
<proteinExistence type="predicted"/>
<dbReference type="HOGENOM" id="CLU_1697734_0_0_1"/>
<evidence type="ECO:0000313" key="1">
    <source>
        <dbReference type="EnsemblMetazoa" id="SMAR009569-PA"/>
    </source>
</evidence>
<dbReference type="Proteomes" id="UP000014500">
    <property type="component" value="Unassembled WGS sequence"/>
</dbReference>
<dbReference type="EMBL" id="JH431918">
    <property type="status" value="NOT_ANNOTATED_CDS"/>
    <property type="molecule type" value="Genomic_DNA"/>
</dbReference>
<protein>
    <submittedName>
        <fullName evidence="1">Uncharacterized protein</fullName>
    </submittedName>
</protein>
<keyword evidence="2" id="KW-1185">Reference proteome</keyword>
<name>T1J7C9_STRMM</name>
<evidence type="ECO:0000313" key="2">
    <source>
        <dbReference type="Proteomes" id="UP000014500"/>
    </source>
</evidence>
<dbReference type="AlphaFoldDB" id="T1J7C9"/>
<accession>T1J7C9</accession>
<organism evidence="1 2">
    <name type="scientific">Strigamia maritima</name>
    <name type="common">European centipede</name>
    <name type="synonym">Geophilus maritimus</name>
    <dbReference type="NCBI Taxonomy" id="126957"/>
    <lineage>
        <taxon>Eukaryota</taxon>
        <taxon>Metazoa</taxon>
        <taxon>Ecdysozoa</taxon>
        <taxon>Arthropoda</taxon>
        <taxon>Myriapoda</taxon>
        <taxon>Chilopoda</taxon>
        <taxon>Pleurostigmophora</taxon>
        <taxon>Geophilomorpha</taxon>
        <taxon>Linotaeniidae</taxon>
        <taxon>Strigamia</taxon>
    </lineage>
</organism>
<reference evidence="1" key="2">
    <citation type="submission" date="2015-02" db="UniProtKB">
        <authorList>
            <consortium name="EnsemblMetazoa"/>
        </authorList>
    </citation>
    <scope>IDENTIFICATION</scope>
</reference>
<reference evidence="2" key="1">
    <citation type="submission" date="2011-05" db="EMBL/GenBank/DDBJ databases">
        <authorList>
            <person name="Richards S.R."/>
            <person name="Qu J."/>
            <person name="Jiang H."/>
            <person name="Jhangiani S.N."/>
            <person name="Agravi P."/>
            <person name="Goodspeed R."/>
            <person name="Gross S."/>
            <person name="Mandapat C."/>
            <person name="Jackson L."/>
            <person name="Mathew T."/>
            <person name="Pu L."/>
            <person name="Thornton R."/>
            <person name="Saada N."/>
            <person name="Wilczek-Boney K.B."/>
            <person name="Lee S."/>
            <person name="Kovar C."/>
            <person name="Wu Y."/>
            <person name="Scherer S.E."/>
            <person name="Worley K.C."/>
            <person name="Muzny D.M."/>
            <person name="Gibbs R."/>
        </authorList>
    </citation>
    <scope>NUCLEOTIDE SEQUENCE</scope>
    <source>
        <strain evidence="2">Brora</strain>
    </source>
</reference>